<dbReference type="InterPro" id="IPR000160">
    <property type="entry name" value="GGDEF_dom"/>
</dbReference>
<evidence type="ECO:0000256" key="1">
    <source>
        <dbReference type="PROSITE-ProRule" id="PRU00169"/>
    </source>
</evidence>
<dbReference type="OrthoDB" id="9783388at2"/>
<organism evidence="4 5">
    <name type="scientific">Deinococcus indicus</name>
    <dbReference type="NCBI Taxonomy" id="223556"/>
    <lineage>
        <taxon>Bacteria</taxon>
        <taxon>Thermotogati</taxon>
        <taxon>Deinococcota</taxon>
        <taxon>Deinococci</taxon>
        <taxon>Deinococcales</taxon>
        <taxon>Deinococcaceae</taxon>
        <taxon>Deinococcus</taxon>
    </lineage>
</organism>
<dbReference type="Gene3D" id="3.40.50.2300">
    <property type="match status" value="1"/>
</dbReference>
<dbReference type="InterPro" id="IPR001789">
    <property type="entry name" value="Sig_transdc_resp-reg_receiver"/>
</dbReference>
<comment type="caution">
    <text evidence="4">The sequence shown here is derived from an EMBL/GenBank/DDBJ whole genome shotgun (WGS) entry which is preliminary data.</text>
</comment>
<dbReference type="PANTHER" id="PTHR45138:SF9">
    <property type="entry name" value="DIGUANYLATE CYCLASE DGCM-RELATED"/>
    <property type="match status" value="1"/>
</dbReference>
<dbReference type="CDD" id="cd01949">
    <property type="entry name" value="GGDEF"/>
    <property type="match status" value="1"/>
</dbReference>
<dbReference type="PANTHER" id="PTHR45138">
    <property type="entry name" value="REGULATORY COMPONENTS OF SENSORY TRANSDUCTION SYSTEM"/>
    <property type="match status" value="1"/>
</dbReference>
<dbReference type="InterPro" id="IPR043128">
    <property type="entry name" value="Rev_trsase/Diguanyl_cyclase"/>
</dbReference>
<evidence type="ECO:0000259" key="2">
    <source>
        <dbReference type="PROSITE" id="PS50110"/>
    </source>
</evidence>
<feature type="modified residue" description="4-aspartylphosphate" evidence="1">
    <location>
        <position position="56"/>
    </location>
</feature>
<keyword evidence="1" id="KW-0597">Phosphoprotein</keyword>
<name>A0A246BHP2_9DEIO</name>
<dbReference type="PROSITE" id="PS50110">
    <property type="entry name" value="RESPONSE_REGULATORY"/>
    <property type="match status" value="1"/>
</dbReference>
<dbReference type="GO" id="GO:0043709">
    <property type="term" value="P:cell adhesion involved in single-species biofilm formation"/>
    <property type="evidence" value="ECO:0007669"/>
    <property type="project" value="TreeGrafter"/>
</dbReference>
<dbReference type="Pfam" id="PF00072">
    <property type="entry name" value="Response_reg"/>
    <property type="match status" value="1"/>
</dbReference>
<dbReference type="InterPro" id="IPR050469">
    <property type="entry name" value="Diguanylate_Cyclase"/>
</dbReference>
<reference evidence="4 5" key="1">
    <citation type="submission" date="2017-05" db="EMBL/GenBank/DDBJ databases">
        <title>De novo genome assembly of Deniococcus indicus strain DR1.</title>
        <authorList>
            <person name="Chauhan D."/>
            <person name="Yennamalli R.M."/>
            <person name="Priyadarshini R."/>
        </authorList>
    </citation>
    <scope>NUCLEOTIDE SEQUENCE [LARGE SCALE GENOMIC DNA]</scope>
    <source>
        <strain evidence="4 5">DR1</strain>
    </source>
</reference>
<evidence type="ECO:0000313" key="4">
    <source>
        <dbReference type="EMBL" id="OWL94770.1"/>
    </source>
</evidence>
<evidence type="ECO:0000259" key="3">
    <source>
        <dbReference type="PROSITE" id="PS50887"/>
    </source>
</evidence>
<dbReference type="AlphaFoldDB" id="A0A246BHP2"/>
<feature type="domain" description="Response regulatory" evidence="2">
    <location>
        <begin position="2"/>
        <end position="123"/>
    </location>
</feature>
<feature type="domain" description="GGDEF" evidence="3">
    <location>
        <begin position="187"/>
        <end position="326"/>
    </location>
</feature>
<dbReference type="Proteomes" id="UP000197208">
    <property type="component" value="Unassembled WGS sequence"/>
</dbReference>
<dbReference type="NCBIfam" id="TIGR00254">
    <property type="entry name" value="GGDEF"/>
    <property type="match status" value="1"/>
</dbReference>
<dbReference type="Pfam" id="PF00990">
    <property type="entry name" value="GGDEF"/>
    <property type="match status" value="1"/>
</dbReference>
<dbReference type="GO" id="GO:1902201">
    <property type="term" value="P:negative regulation of bacterial-type flagellum-dependent cell motility"/>
    <property type="evidence" value="ECO:0007669"/>
    <property type="project" value="TreeGrafter"/>
</dbReference>
<dbReference type="SUPFAM" id="SSF52172">
    <property type="entry name" value="CheY-like"/>
    <property type="match status" value="1"/>
</dbReference>
<dbReference type="FunFam" id="3.30.70.270:FF:000001">
    <property type="entry name" value="Diguanylate cyclase domain protein"/>
    <property type="match status" value="1"/>
</dbReference>
<dbReference type="GO" id="GO:0000160">
    <property type="term" value="P:phosphorelay signal transduction system"/>
    <property type="evidence" value="ECO:0007669"/>
    <property type="project" value="InterPro"/>
</dbReference>
<dbReference type="SMART" id="SM00448">
    <property type="entry name" value="REC"/>
    <property type="match status" value="1"/>
</dbReference>
<accession>A0A246BHP2</accession>
<dbReference type="SUPFAM" id="SSF55073">
    <property type="entry name" value="Nucleotide cyclase"/>
    <property type="match status" value="1"/>
</dbReference>
<dbReference type="RefSeq" id="WP_088249402.1">
    <property type="nucleotide sequence ID" value="NZ_NHMK01000022.1"/>
</dbReference>
<evidence type="ECO:0000313" key="5">
    <source>
        <dbReference type="Proteomes" id="UP000197208"/>
    </source>
</evidence>
<evidence type="ECO:0008006" key="6">
    <source>
        <dbReference type="Google" id="ProtNLM"/>
    </source>
</evidence>
<protein>
    <recommendedName>
        <fullName evidence="6">Diguanylate cyclase response regulator</fullName>
    </recommendedName>
</protein>
<sequence length="331" mass="35346">MNVLIVDDSALMRAMLTQALAPTGAAVRAPGTLDEARAALGMTGDDPAGVDVLLLDLIMPGTDGLTFLRELRGHPHLEDLSVIMVTAVQEEEQLDAAFQAGATDYVTKPIRPAALCARTTSAARLTRALRSRREREAELLVLNGRLNALNDQLELLSQTDALTGIANRRAFDAQYGHALALHARSQLPVTLLMMDIDHFKGYNDALGHPAGDACLQQVAHTLRACAPRSTDLVARYGGEEFAALLLDTDREGGQTVALRIREALAELRLPHPRHPLGFVTVSVGVAEAADLSGPDVQAGVTLKDAADRALYHAKASGRNRAETWPAGRAPA</sequence>
<dbReference type="InterPro" id="IPR011006">
    <property type="entry name" value="CheY-like_superfamily"/>
</dbReference>
<dbReference type="GO" id="GO:0005886">
    <property type="term" value="C:plasma membrane"/>
    <property type="evidence" value="ECO:0007669"/>
    <property type="project" value="TreeGrafter"/>
</dbReference>
<dbReference type="PROSITE" id="PS50887">
    <property type="entry name" value="GGDEF"/>
    <property type="match status" value="1"/>
</dbReference>
<proteinExistence type="predicted"/>
<dbReference type="InterPro" id="IPR029787">
    <property type="entry name" value="Nucleotide_cyclase"/>
</dbReference>
<dbReference type="EMBL" id="NHMK01000022">
    <property type="protein sequence ID" value="OWL94770.1"/>
    <property type="molecule type" value="Genomic_DNA"/>
</dbReference>
<dbReference type="SMART" id="SM00267">
    <property type="entry name" value="GGDEF"/>
    <property type="match status" value="1"/>
</dbReference>
<keyword evidence="5" id="KW-1185">Reference proteome</keyword>
<gene>
    <name evidence="4" type="ORF">CBQ26_14735</name>
</gene>
<dbReference type="Gene3D" id="3.30.70.270">
    <property type="match status" value="1"/>
</dbReference>
<dbReference type="GO" id="GO:0052621">
    <property type="term" value="F:diguanylate cyclase activity"/>
    <property type="evidence" value="ECO:0007669"/>
    <property type="project" value="TreeGrafter"/>
</dbReference>